<protein>
    <submittedName>
        <fullName evidence="1">Uncharacterized protein</fullName>
    </submittedName>
</protein>
<gene>
    <name evidence="1" type="ORF">TM448A00289_0033</name>
    <name evidence="2" type="ORF">TM448B00173_0050</name>
</gene>
<evidence type="ECO:0000313" key="1">
    <source>
        <dbReference type="EMBL" id="QJA45966.1"/>
    </source>
</evidence>
<proteinExistence type="predicted"/>
<dbReference type="EMBL" id="MT144000">
    <property type="protein sequence ID" value="QJA45966.1"/>
    <property type="molecule type" value="Genomic_DNA"/>
</dbReference>
<sequence length="51" mass="5932">MDEIVKMLKKYEPDFREMDAGEIKTIVEVLDAFISDYRSEGWDDIAIGYGK</sequence>
<dbReference type="AlphaFoldDB" id="A0A6H1ZDH2"/>
<accession>A0A6H1ZDH2</accession>
<evidence type="ECO:0000313" key="2">
    <source>
        <dbReference type="EMBL" id="QJH94080.1"/>
    </source>
</evidence>
<dbReference type="EMBL" id="MT144595">
    <property type="protein sequence ID" value="QJH94080.1"/>
    <property type="molecule type" value="Genomic_DNA"/>
</dbReference>
<name>A0A6H1ZDH2_9ZZZZ</name>
<organism evidence="1">
    <name type="scientific">viral metagenome</name>
    <dbReference type="NCBI Taxonomy" id="1070528"/>
    <lineage>
        <taxon>unclassified sequences</taxon>
        <taxon>metagenomes</taxon>
        <taxon>organismal metagenomes</taxon>
    </lineage>
</organism>
<reference evidence="1" key="1">
    <citation type="submission" date="2020-03" db="EMBL/GenBank/DDBJ databases">
        <title>The deep terrestrial virosphere.</title>
        <authorList>
            <person name="Holmfeldt K."/>
            <person name="Nilsson E."/>
            <person name="Simone D."/>
            <person name="Lopez-Fernandez M."/>
            <person name="Wu X."/>
            <person name="de Brujin I."/>
            <person name="Lundin D."/>
            <person name="Andersson A."/>
            <person name="Bertilsson S."/>
            <person name="Dopson M."/>
        </authorList>
    </citation>
    <scope>NUCLEOTIDE SEQUENCE</scope>
    <source>
        <strain evidence="1">TM448A00289</strain>
        <strain evidence="2">TM448B00173</strain>
    </source>
</reference>